<dbReference type="Pfam" id="PF03552">
    <property type="entry name" value="Cellulose_synt"/>
    <property type="match status" value="2"/>
</dbReference>
<evidence type="ECO:0000256" key="1">
    <source>
        <dbReference type="ARBA" id="ARBA00004127"/>
    </source>
</evidence>
<evidence type="ECO:0000256" key="9">
    <source>
        <dbReference type="SAM" id="Phobius"/>
    </source>
</evidence>
<dbReference type="Gene3D" id="3.90.550.10">
    <property type="entry name" value="Spore Coat Polysaccharide Biosynthesis Protein SpsA, Chain A"/>
    <property type="match status" value="1"/>
</dbReference>
<accession>A0A7J0DLY9</accession>
<dbReference type="GO" id="GO:0016020">
    <property type="term" value="C:membrane"/>
    <property type="evidence" value="ECO:0007669"/>
    <property type="project" value="InterPro"/>
</dbReference>
<name>A0A7J0DLY9_9ERIC</name>
<proteinExistence type="predicted"/>
<dbReference type="OrthoDB" id="72851at2759"/>
<dbReference type="GO" id="GO:0071555">
    <property type="term" value="P:cell wall organization"/>
    <property type="evidence" value="ECO:0007669"/>
    <property type="project" value="UniProtKB-KW"/>
</dbReference>
<evidence type="ECO:0000313" key="10">
    <source>
        <dbReference type="EMBL" id="GFS38090.1"/>
    </source>
</evidence>
<keyword evidence="7" id="KW-0961">Cell wall biogenesis/degradation</keyword>
<organism evidence="10 11">
    <name type="scientific">Actinidia rufa</name>
    <dbReference type="NCBI Taxonomy" id="165716"/>
    <lineage>
        <taxon>Eukaryota</taxon>
        <taxon>Viridiplantae</taxon>
        <taxon>Streptophyta</taxon>
        <taxon>Embryophyta</taxon>
        <taxon>Tracheophyta</taxon>
        <taxon>Spermatophyta</taxon>
        <taxon>Magnoliopsida</taxon>
        <taxon>eudicotyledons</taxon>
        <taxon>Gunneridae</taxon>
        <taxon>Pentapetalae</taxon>
        <taxon>asterids</taxon>
        <taxon>Ericales</taxon>
        <taxon>Actinidiaceae</taxon>
        <taxon>Actinidia</taxon>
    </lineage>
</organism>
<evidence type="ECO:0000256" key="4">
    <source>
        <dbReference type="ARBA" id="ARBA00022692"/>
    </source>
</evidence>
<evidence type="ECO:0000256" key="3">
    <source>
        <dbReference type="ARBA" id="ARBA00022679"/>
    </source>
</evidence>
<comment type="subcellular location">
    <subcellularLocation>
        <location evidence="1">Endomembrane system</location>
        <topology evidence="1">Multi-pass membrane protein</topology>
    </subcellularLocation>
</comment>
<feature type="transmembrane region" description="Helical" evidence="9">
    <location>
        <begin position="478"/>
        <end position="496"/>
    </location>
</feature>
<comment type="caution">
    <text evidence="10">The sequence shown here is derived from an EMBL/GenBank/DDBJ whole genome shotgun (WGS) entry which is preliminary data.</text>
</comment>
<evidence type="ECO:0000256" key="7">
    <source>
        <dbReference type="ARBA" id="ARBA00023316"/>
    </source>
</evidence>
<dbReference type="InterPro" id="IPR005150">
    <property type="entry name" value="Cellulose_synth"/>
</dbReference>
<keyword evidence="6 9" id="KW-0472">Membrane</keyword>
<feature type="transmembrane region" description="Helical" evidence="9">
    <location>
        <begin position="392"/>
        <end position="409"/>
    </location>
</feature>
<protein>
    <submittedName>
        <fullName evidence="10">Cellulose synthase like G1</fullName>
    </submittedName>
</protein>
<evidence type="ECO:0000256" key="8">
    <source>
        <dbReference type="PIRSR" id="PIRSR605150-3"/>
    </source>
</evidence>
<keyword evidence="2" id="KW-0328">Glycosyltransferase</keyword>
<dbReference type="FunFam" id="3.90.550.10:FF:000135">
    <property type="entry name" value="Cellulose synthase-like protein G3"/>
    <property type="match status" value="1"/>
</dbReference>
<evidence type="ECO:0000256" key="6">
    <source>
        <dbReference type="ARBA" id="ARBA00023136"/>
    </source>
</evidence>
<evidence type="ECO:0000256" key="5">
    <source>
        <dbReference type="ARBA" id="ARBA00022989"/>
    </source>
</evidence>
<dbReference type="EMBL" id="BJWL01000300">
    <property type="protein sequence ID" value="GFS38090.1"/>
    <property type="molecule type" value="Genomic_DNA"/>
</dbReference>
<dbReference type="GO" id="GO:0012505">
    <property type="term" value="C:endomembrane system"/>
    <property type="evidence" value="ECO:0007669"/>
    <property type="project" value="UniProtKB-SubCell"/>
</dbReference>
<dbReference type="Proteomes" id="UP000585474">
    <property type="component" value="Unassembled WGS sequence"/>
</dbReference>
<reference evidence="11" key="1">
    <citation type="submission" date="2019-07" db="EMBL/GenBank/DDBJ databases">
        <title>De Novo Assembly of kiwifruit Actinidia rufa.</title>
        <authorList>
            <person name="Sugita-Konishi S."/>
            <person name="Sato K."/>
            <person name="Mori E."/>
            <person name="Abe Y."/>
            <person name="Kisaki G."/>
            <person name="Hamano K."/>
            <person name="Suezawa K."/>
            <person name="Otani M."/>
            <person name="Fukuda T."/>
            <person name="Manabe T."/>
            <person name="Gomi K."/>
            <person name="Tabuchi M."/>
            <person name="Akimitsu K."/>
            <person name="Kataoka I."/>
        </authorList>
    </citation>
    <scope>NUCLEOTIDE SEQUENCE [LARGE SCALE GENOMIC DNA]</scope>
    <source>
        <strain evidence="11">cv. Fuchu</strain>
    </source>
</reference>
<feature type="transmembrane region" description="Helical" evidence="9">
    <location>
        <begin position="447"/>
        <end position="466"/>
    </location>
</feature>
<dbReference type="SUPFAM" id="SSF53448">
    <property type="entry name" value="Nucleotide-diphospho-sugar transferases"/>
    <property type="match status" value="1"/>
</dbReference>
<sequence>MKRRVENVVERGKVEDEYITCEEEREAFNKWTEGFTRQDHPTVIQVLLENGRDKDIAGQSMPNLIYVSRQKSKTARHHFKAGALNALLRVSAIITNAPIILTLDCDMYSNDPQTPHRMLCYFHDSKIRSKLGYVQFPQRFHGLNKNDIYACEIKRAFICNPAGMDGFTGPDYFGTGCFFSRRVFFGGPSSFVTPEIPELSPEHTVDKPIQAQSVLALAHHVADCKYENETNWGSKLGFRYGSLVEDYYTGYRLQCEGWKSVFCHPERPAFLGDVPITLNDALSQIKRWSVGLLEVTFSKYSPITFGTRAMGPIMGLCYTHYAFGPIWSIPITIYGFLPQLALLNGVSIFPKVSNMWFFLHAFLFIGAYVQDCLDFIFAQGTFRRWWSDQRMWLIRGVTCYLFALIEFISKGLGIATHGFNVTNKVVDDEQGKRYDQGTFEFGVHSPMFVPLAAAAIINLIALVRGLIGVFSGWNFEGLFVQMFISGFVVLNCWPVYEAMVLRSDKGRMSTKTTMVSIFVAWALYAVAALILKL</sequence>
<feature type="transmembrane region" description="Helical" evidence="9">
    <location>
        <begin position="318"/>
        <end position="337"/>
    </location>
</feature>
<feature type="binding site" evidence="8">
    <location>
        <position position="104"/>
    </location>
    <ligand>
        <name>Mn(2+)</name>
        <dbReference type="ChEBI" id="CHEBI:29035"/>
    </ligand>
</feature>
<keyword evidence="5 9" id="KW-1133">Transmembrane helix</keyword>
<evidence type="ECO:0000313" key="11">
    <source>
        <dbReference type="Proteomes" id="UP000585474"/>
    </source>
</evidence>
<gene>
    <name evidence="10" type="ORF">Acr_00g0055590</name>
</gene>
<keyword evidence="4 9" id="KW-0812">Transmembrane</keyword>
<feature type="transmembrane region" description="Helical" evidence="9">
    <location>
        <begin position="508"/>
        <end position="531"/>
    </location>
</feature>
<keyword evidence="11" id="KW-1185">Reference proteome</keyword>
<keyword evidence="3" id="KW-0808">Transferase</keyword>
<dbReference type="GO" id="GO:0030244">
    <property type="term" value="P:cellulose biosynthetic process"/>
    <property type="evidence" value="ECO:0007669"/>
    <property type="project" value="InterPro"/>
</dbReference>
<dbReference type="PANTHER" id="PTHR13301">
    <property type="entry name" value="X-BOX TRANSCRIPTION FACTOR-RELATED"/>
    <property type="match status" value="1"/>
</dbReference>
<evidence type="ECO:0000256" key="2">
    <source>
        <dbReference type="ARBA" id="ARBA00022676"/>
    </source>
</evidence>
<dbReference type="InterPro" id="IPR029044">
    <property type="entry name" value="Nucleotide-diphossugar_trans"/>
</dbReference>
<feature type="transmembrane region" description="Helical" evidence="9">
    <location>
        <begin position="357"/>
        <end position="380"/>
    </location>
</feature>
<dbReference type="GO" id="GO:0016760">
    <property type="term" value="F:cellulose synthase (UDP-forming) activity"/>
    <property type="evidence" value="ECO:0007669"/>
    <property type="project" value="InterPro"/>
</dbReference>
<dbReference type="AlphaFoldDB" id="A0A7J0DLY9"/>
<feature type="binding site" evidence="8">
    <location>
        <position position="80"/>
    </location>
    <ligand>
        <name>Mn(2+)</name>
        <dbReference type="ChEBI" id="CHEBI:29035"/>
    </ligand>
</feature>